<organism evidence="3 4">
    <name type="scientific">Paenibacillus hodogayensis</name>
    <dbReference type="NCBI Taxonomy" id="279208"/>
    <lineage>
        <taxon>Bacteria</taxon>
        <taxon>Bacillati</taxon>
        <taxon>Bacillota</taxon>
        <taxon>Bacilli</taxon>
        <taxon>Bacillales</taxon>
        <taxon>Paenibacillaceae</taxon>
        <taxon>Paenibacillus</taxon>
    </lineage>
</organism>
<evidence type="ECO:0000256" key="1">
    <source>
        <dbReference type="ARBA" id="ARBA00022517"/>
    </source>
</evidence>
<dbReference type="InterPro" id="IPR020053">
    <property type="entry name" value="Ribosome-bd_factorA_CS"/>
</dbReference>
<dbReference type="InterPro" id="IPR000238">
    <property type="entry name" value="RbfA"/>
</dbReference>
<keyword evidence="4" id="KW-1185">Reference proteome</keyword>
<keyword evidence="1 2" id="KW-0690">Ribosome biogenesis</keyword>
<evidence type="ECO:0000256" key="2">
    <source>
        <dbReference type="HAMAP-Rule" id="MF_00003"/>
    </source>
</evidence>
<reference evidence="3 4" key="1">
    <citation type="submission" date="2024-09" db="EMBL/GenBank/DDBJ databases">
        <authorList>
            <person name="Sun Q."/>
            <person name="Mori K."/>
        </authorList>
    </citation>
    <scope>NUCLEOTIDE SEQUENCE [LARGE SCALE GENOMIC DNA]</scope>
    <source>
        <strain evidence="3 4">JCM 12520</strain>
    </source>
</reference>
<comment type="function">
    <text evidence="2">One of several proteins that assist in the late maturation steps of the functional core of the 30S ribosomal subunit. Associates with free 30S ribosomal subunits (but not with 30S subunits that are part of 70S ribosomes or polysomes). Required for efficient processing of 16S rRNA. May interact with the 5'-terminal helix region of 16S rRNA.</text>
</comment>
<sequence length="118" mass="13086">MAKVRVGRVGEQIKKELSQILQSELKDPRVGFITVTGVDVTNDLSQAKVFLSVLGTEQQKEDSLKAIAKATGFIRSELGKRIRLRITPELQFQFDASIEYGSRIDQLLNQINGGKPDA</sequence>
<dbReference type="InterPro" id="IPR023799">
    <property type="entry name" value="RbfA_dom_sf"/>
</dbReference>
<dbReference type="SUPFAM" id="SSF89919">
    <property type="entry name" value="Ribosome-binding factor A, RbfA"/>
    <property type="match status" value="1"/>
</dbReference>
<gene>
    <name evidence="2 3" type="primary">rbfA</name>
    <name evidence="3" type="ORF">ACFFNY_24350</name>
</gene>
<protein>
    <recommendedName>
        <fullName evidence="2">Ribosome-binding factor A</fullName>
    </recommendedName>
</protein>
<comment type="subcellular location">
    <subcellularLocation>
        <location evidence="2">Cytoplasm</location>
    </subcellularLocation>
</comment>
<name>A0ABV5W2C4_9BACL</name>
<dbReference type="PROSITE" id="PS01319">
    <property type="entry name" value="RBFA"/>
    <property type="match status" value="1"/>
</dbReference>
<dbReference type="PANTHER" id="PTHR33515">
    <property type="entry name" value="RIBOSOME-BINDING FACTOR A, CHLOROPLASTIC-RELATED"/>
    <property type="match status" value="1"/>
</dbReference>
<dbReference type="EMBL" id="JBHMAG010000016">
    <property type="protein sequence ID" value="MFB9754714.1"/>
    <property type="molecule type" value="Genomic_DNA"/>
</dbReference>
<dbReference type="HAMAP" id="MF_00003">
    <property type="entry name" value="RbfA"/>
    <property type="match status" value="1"/>
</dbReference>
<dbReference type="RefSeq" id="WP_344909437.1">
    <property type="nucleotide sequence ID" value="NZ_BAAAYO010000008.1"/>
</dbReference>
<dbReference type="PANTHER" id="PTHR33515:SF1">
    <property type="entry name" value="RIBOSOME-BINDING FACTOR A, CHLOROPLASTIC-RELATED"/>
    <property type="match status" value="1"/>
</dbReference>
<dbReference type="NCBIfam" id="TIGR00082">
    <property type="entry name" value="rbfA"/>
    <property type="match status" value="1"/>
</dbReference>
<comment type="subunit">
    <text evidence="2">Monomer. Binds 30S ribosomal subunits, but not 50S ribosomal subunits or 70S ribosomes.</text>
</comment>
<comment type="caution">
    <text evidence="3">The sequence shown here is derived from an EMBL/GenBank/DDBJ whole genome shotgun (WGS) entry which is preliminary data.</text>
</comment>
<comment type="similarity">
    <text evidence="2">Belongs to the RbfA family.</text>
</comment>
<proteinExistence type="inferred from homology"/>
<dbReference type="Pfam" id="PF02033">
    <property type="entry name" value="RBFA"/>
    <property type="match status" value="1"/>
</dbReference>
<dbReference type="Gene3D" id="3.30.300.20">
    <property type="match status" value="1"/>
</dbReference>
<accession>A0ABV5W2C4</accession>
<dbReference type="Proteomes" id="UP001589619">
    <property type="component" value="Unassembled WGS sequence"/>
</dbReference>
<dbReference type="InterPro" id="IPR015946">
    <property type="entry name" value="KH_dom-like_a/b"/>
</dbReference>
<keyword evidence="2" id="KW-0963">Cytoplasm</keyword>
<evidence type="ECO:0000313" key="4">
    <source>
        <dbReference type="Proteomes" id="UP001589619"/>
    </source>
</evidence>
<evidence type="ECO:0000313" key="3">
    <source>
        <dbReference type="EMBL" id="MFB9754714.1"/>
    </source>
</evidence>